<evidence type="ECO:0000256" key="3">
    <source>
        <dbReference type="RuleBase" id="RU361235"/>
    </source>
</evidence>
<dbReference type="GO" id="GO:0016787">
    <property type="term" value="F:hydrolase activity"/>
    <property type="evidence" value="ECO:0007669"/>
    <property type="project" value="UniProtKB-KW"/>
</dbReference>
<proteinExistence type="inferred from homology"/>
<keyword evidence="6" id="KW-1185">Reference proteome</keyword>
<dbReference type="PROSITE" id="PS00122">
    <property type="entry name" value="CARBOXYLESTERASE_B_1"/>
    <property type="match status" value="1"/>
</dbReference>
<comment type="caution">
    <text evidence="5">The sequence shown here is derived from an EMBL/GenBank/DDBJ whole genome shotgun (WGS) entry which is preliminary data.</text>
</comment>
<gene>
    <name evidence="5" type="ORF">BDW59DRAFT_63295</name>
</gene>
<dbReference type="EMBL" id="JBFXLS010000029">
    <property type="protein sequence ID" value="KAL2826715.1"/>
    <property type="molecule type" value="Genomic_DNA"/>
</dbReference>
<protein>
    <recommendedName>
        <fullName evidence="3">Carboxylic ester hydrolase</fullName>
        <ecNumber evidence="3">3.1.1.-</ecNumber>
    </recommendedName>
</protein>
<dbReference type="PANTHER" id="PTHR11559">
    <property type="entry name" value="CARBOXYLESTERASE"/>
    <property type="match status" value="1"/>
</dbReference>
<organism evidence="5 6">
    <name type="scientific">Aspergillus cavernicola</name>
    <dbReference type="NCBI Taxonomy" id="176166"/>
    <lineage>
        <taxon>Eukaryota</taxon>
        <taxon>Fungi</taxon>
        <taxon>Dikarya</taxon>
        <taxon>Ascomycota</taxon>
        <taxon>Pezizomycotina</taxon>
        <taxon>Eurotiomycetes</taxon>
        <taxon>Eurotiomycetidae</taxon>
        <taxon>Eurotiales</taxon>
        <taxon>Aspergillaceae</taxon>
        <taxon>Aspergillus</taxon>
        <taxon>Aspergillus subgen. Nidulantes</taxon>
    </lineage>
</organism>
<keyword evidence="3" id="KW-0732">Signal</keyword>
<dbReference type="InterPro" id="IPR019826">
    <property type="entry name" value="Carboxylesterase_B_AS"/>
</dbReference>
<evidence type="ECO:0000313" key="6">
    <source>
        <dbReference type="Proteomes" id="UP001610335"/>
    </source>
</evidence>
<evidence type="ECO:0000313" key="5">
    <source>
        <dbReference type="EMBL" id="KAL2826715.1"/>
    </source>
</evidence>
<feature type="domain" description="Carboxylesterase type B" evidence="4">
    <location>
        <begin position="46"/>
        <end position="505"/>
    </location>
</feature>
<dbReference type="InterPro" id="IPR050309">
    <property type="entry name" value="Type-B_Carboxylest/Lipase"/>
</dbReference>
<evidence type="ECO:0000259" key="4">
    <source>
        <dbReference type="Pfam" id="PF00135"/>
    </source>
</evidence>
<dbReference type="SUPFAM" id="SSF53474">
    <property type="entry name" value="alpha/beta-Hydrolases"/>
    <property type="match status" value="1"/>
</dbReference>
<dbReference type="Pfam" id="PF00135">
    <property type="entry name" value="COesterase"/>
    <property type="match status" value="1"/>
</dbReference>
<sequence length="600" mass="65910">MRFRPRWFLFAISLAESTVASLPSPRGPIVDLGYAAYRGYFDSAHGLNIWKGIRYAAPPVGKLRWQVPVAPHADNGVVSAVDQPPVCPQSGAARTPAEYGFVSGSGDEDCLFLNVYASLGASDLPVLVWIHGGGYSVFGATNDPSPMMNTNDNQFITVEIQYRLGAFGYLSSEEVKSRGHTNVGLLDQRFALEWVQKHIVRFGGDPSRVTIGGESSGAGSAMLQALAYGGEEFDLFRNVIAASPYSPPIYQYNDQEPTRYYDYFAELAGCGSGAVNNTFDCLVDAPTEVLQNASGIVSMSGDLFGSFAFSPVVDEDFITTRPSQQLLHGYVSGQRILVGNNANDGVPLSDPNVTDHDALNRHIARMFPRFTGDETALLNHVYQTQFSQPTNDHPRFDTLGDSGPTALNQSEMATGLQQTAFNIYAETTFSCPAQWLAEAFSYGPRRAWKYQYSVTPAYHGADLQATFPTEEGTWPSSDFNHAFHKMWGNFIIHETPVISISEATGNKSNATVPVDCRHHGKNDNDNIRWPSFRLDQQWQIDLNTTGGTVRHHVVTPSLSYYLREGDGVVNTFRLGDAYSWEGGRGHRCAFWRGVSASVPQ</sequence>
<feature type="chain" id="PRO_5045013675" description="Carboxylic ester hydrolase" evidence="3">
    <location>
        <begin position="21"/>
        <end position="600"/>
    </location>
</feature>
<name>A0ABR4IG62_9EURO</name>
<reference evidence="5 6" key="1">
    <citation type="submission" date="2024-07" db="EMBL/GenBank/DDBJ databases">
        <title>Section-level genome sequencing and comparative genomics of Aspergillus sections Usti and Cavernicolus.</title>
        <authorList>
            <consortium name="Lawrence Berkeley National Laboratory"/>
            <person name="Nybo J.L."/>
            <person name="Vesth T.C."/>
            <person name="Theobald S."/>
            <person name="Frisvad J.C."/>
            <person name="Larsen T.O."/>
            <person name="Kjaerboelling I."/>
            <person name="Rothschild-Mancinelli K."/>
            <person name="Lyhne E.K."/>
            <person name="Kogle M.E."/>
            <person name="Barry K."/>
            <person name="Clum A."/>
            <person name="Na H."/>
            <person name="Ledsgaard L."/>
            <person name="Lin J."/>
            <person name="Lipzen A."/>
            <person name="Kuo A."/>
            <person name="Riley R."/>
            <person name="Mondo S."/>
            <person name="LaButti K."/>
            <person name="Haridas S."/>
            <person name="Pangalinan J."/>
            <person name="Salamov A.A."/>
            <person name="Simmons B.A."/>
            <person name="Magnuson J.K."/>
            <person name="Chen J."/>
            <person name="Drula E."/>
            <person name="Henrissat B."/>
            <person name="Wiebenga A."/>
            <person name="Lubbers R.J."/>
            <person name="Gomes A.C."/>
            <person name="Makela M.R."/>
            <person name="Stajich J."/>
            <person name="Grigoriev I.V."/>
            <person name="Mortensen U.H."/>
            <person name="De vries R.P."/>
            <person name="Baker S.E."/>
            <person name="Andersen M.R."/>
        </authorList>
    </citation>
    <scope>NUCLEOTIDE SEQUENCE [LARGE SCALE GENOMIC DNA]</scope>
    <source>
        <strain evidence="5 6">CBS 600.67</strain>
    </source>
</reference>
<dbReference type="Proteomes" id="UP001610335">
    <property type="component" value="Unassembled WGS sequence"/>
</dbReference>
<dbReference type="EC" id="3.1.1.-" evidence="3"/>
<keyword evidence="2 3" id="KW-0378">Hydrolase</keyword>
<dbReference type="InterPro" id="IPR002018">
    <property type="entry name" value="CarbesteraseB"/>
</dbReference>
<evidence type="ECO:0000256" key="1">
    <source>
        <dbReference type="ARBA" id="ARBA00005964"/>
    </source>
</evidence>
<dbReference type="InterPro" id="IPR029058">
    <property type="entry name" value="AB_hydrolase_fold"/>
</dbReference>
<evidence type="ECO:0000256" key="2">
    <source>
        <dbReference type="ARBA" id="ARBA00022801"/>
    </source>
</evidence>
<accession>A0ABR4IG62</accession>
<feature type="signal peptide" evidence="3">
    <location>
        <begin position="1"/>
        <end position="20"/>
    </location>
</feature>
<comment type="similarity">
    <text evidence="1 3">Belongs to the type-B carboxylesterase/lipase family.</text>
</comment>
<dbReference type="Gene3D" id="3.40.50.1820">
    <property type="entry name" value="alpha/beta hydrolase"/>
    <property type="match status" value="1"/>
</dbReference>